<keyword evidence="6" id="KW-1185">Reference proteome</keyword>
<organism evidence="5 6">
    <name type="scientific">Azospira restricta</name>
    <dbReference type="NCBI Taxonomy" id="404405"/>
    <lineage>
        <taxon>Bacteria</taxon>
        <taxon>Pseudomonadati</taxon>
        <taxon>Pseudomonadota</taxon>
        <taxon>Betaproteobacteria</taxon>
        <taxon>Rhodocyclales</taxon>
        <taxon>Rhodocyclaceae</taxon>
        <taxon>Azospira</taxon>
    </lineage>
</organism>
<keyword evidence="1" id="KW-0175">Coiled coil</keyword>
<feature type="transmembrane region" description="Helical" evidence="2">
    <location>
        <begin position="245"/>
        <end position="267"/>
    </location>
</feature>
<evidence type="ECO:0000313" key="5">
    <source>
        <dbReference type="EMBL" id="QRJ64453.1"/>
    </source>
</evidence>
<dbReference type="Proteomes" id="UP000663444">
    <property type="component" value="Chromosome"/>
</dbReference>
<sequence length="609" mass="66127">MRRPTAWLALLLLLFATAAAAQALALRGANGSVPLAAHIEMLEDADGRLDIGTVRGTDTAARFAPRRGSGDLNLGYSASAWWLRVTLQPDAAAAGDWLLEVAFPTLDRVDFYAPGSDTTLVGGDERRFAERPLRHRHFVFPLTLAAGETQTLYLRVQSSGSLTVPLTLWRPAALHAADQDAYGAHALYYGMLLALGLYNLLLWFSLRDRSYLAYVAFVAAMAVGQLAQGGLGYQYLWPDWRAWEAIAFSSGYAATGFFGALFTRIFLDTRRHHPRLDRVIVALAFGFAAAALAPLLLPYRQAAIATSLLGVSFSAVAVISAVACLRRGDVSARFFLAAWALLLVGVALMGLRNMALLPTNVFTANGIQIGSALEILLLSFALADRIHLLRREKEAAQAAVLQAERRRIEALQRSERELEARVAERTRELAASNQRLTESEKRLHDMAHHDPLTGLANRLLLFERIGHAQQLAARHGRGFAVLLIDLDGFKTVNDTLGHDAGDQLLLAVARRLRDSVRSADTVARIGGDEFVVLIEECGDADAVKALAEKIVAALRRPVVLDDGEVTIGASVGIARWPEHGEGAEALLRAADQAMYSAKRIGRNRVAVAA</sequence>
<feature type="chain" id="PRO_5037471105" evidence="3">
    <location>
        <begin position="22"/>
        <end position="609"/>
    </location>
</feature>
<dbReference type="PROSITE" id="PS50887">
    <property type="entry name" value="GGDEF"/>
    <property type="match status" value="1"/>
</dbReference>
<dbReference type="GO" id="GO:0003824">
    <property type="term" value="F:catalytic activity"/>
    <property type="evidence" value="ECO:0007669"/>
    <property type="project" value="UniProtKB-ARBA"/>
</dbReference>
<dbReference type="InterPro" id="IPR011622">
    <property type="entry name" value="7TMR_DISM_rcpt_extracell_dom2"/>
</dbReference>
<dbReference type="Pfam" id="PF07695">
    <property type="entry name" value="7TMR-DISM_7TM"/>
    <property type="match status" value="1"/>
</dbReference>
<evidence type="ECO:0000259" key="4">
    <source>
        <dbReference type="PROSITE" id="PS50887"/>
    </source>
</evidence>
<dbReference type="InterPro" id="IPR043128">
    <property type="entry name" value="Rev_trsase/Diguanyl_cyclase"/>
</dbReference>
<feature type="domain" description="GGDEF" evidence="4">
    <location>
        <begin position="477"/>
        <end position="609"/>
    </location>
</feature>
<reference evidence="5" key="1">
    <citation type="submission" date="2020-11" db="EMBL/GenBank/DDBJ databases">
        <title>Azospira restricta DSM 18626 genome sequence.</title>
        <authorList>
            <person name="Moe W.M."/>
        </authorList>
    </citation>
    <scope>NUCLEOTIDE SEQUENCE</scope>
    <source>
        <strain evidence="5">DSM 18626</strain>
    </source>
</reference>
<dbReference type="InterPro" id="IPR052163">
    <property type="entry name" value="DGC-Regulatory_Protein"/>
</dbReference>
<dbReference type="AlphaFoldDB" id="A0A974SQE7"/>
<dbReference type="PANTHER" id="PTHR46663:SF2">
    <property type="entry name" value="GGDEF DOMAIN-CONTAINING PROTEIN"/>
    <property type="match status" value="1"/>
</dbReference>
<keyword evidence="2" id="KW-1133">Transmembrane helix</keyword>
<feature type="signal peptide" evidence="3">
    <location>
        <begin position="1"/>
        <end position="21"/>
    </location>
</feature>
<keyword evidence="2" id="KW-0472">Membrane</keyword>
<dbReference type="SUPFAM" id="SSF55073">
    <property type="entry name" value="Nucleotide cyclase"/>
    <property type="match status" value="1"/>
</dbReference>
<dbReference type="FunFam" id="3.30.70.270:FF:000001">
    <property type="entry name" value="Diguanylate cyclase domain protein"/>
    <property type="match status" value="1"/>
</dbReference>
<dbReference type="PANTHER" id="PTHR46663">
    <property type="entry name" value="DIGUANYLATE CYCLASE DGCT-RELATED"/>
    <property type="match status" value="1"/>
</dbReference>
<dbReference type="KEGG" id="ares:IWH25_03630"/>
<evidence type="ECO:0000256" key="3">
    <source>
        <dbReference type="SAM" id="SignalP"/>
    </source>
</evidence>
<dbReference type="Gene3D" id="3.30.70.270">
    <property type="match status" value="1"/>
</dbReference>
<feature type="transmembrane region" description="Helical" evidence="2">
    <location>
        <begin position="363"/>
        <end position="383"/>
    </location>
</feature>
<accession>A0A974SQE7</accession>
<feature type="coiled-coil region" evidence="1">
    <location>
        <begin position="386"/>
        <end position="435"/>
    </location>
</feature>
<dbReference type="InterPro" id="IPR029787">
    <property type="entry name" value="Nucleotide_cyclase"/>
</dbReference>
<dbReference type="EMBL" id="CP064781">
    <property type="protein sequence ID" value="QRJ64453.1"/>
    <property type="molecule type" value="Genomic_DNA"/>
</dbReference>
<name>A0A974SQE7_9RHOO</name>
<dbReference type="NCBIfam" id="TIGR00254">
    <property type="entry name" value="GGDEF"/>
    <property type="match status" value="1"/>
</dbReference>
<dbReference type="Pfam" id="PF00990">
    <property type="entry name" value="GGDEF"/>
    <property type="match status" value="1"/>
</dbReference>
<evidence type="ECO:0000256" key="2">
    <source>
        <dbReference type="SAM" id="Phobius"/>
    </source>
</evidence>
<dbReference type="SMART" id="SM00267">
    <property type="entry name" value="GGDEF"/>
    <property type="match status" value="1"/>
</dbReference>
<gene>
    <name evidence="5" type="ORF">IWH25_03630</name>
</gene>
<evidence type="ECO:0000256" key="1">
    <source>
        <dbReference type="SAM" id="Coils"/>
    </source>
</evidence>
<keyword evidence="2" id="KW-0812">Transmembrane</keyword>
<dbReference type="InterPro" id="IPR011623">
    <property type="entry name" value="7TMR_DISM_rcpt_extracell_dom1"/>
</dbReference>
<dbReference type="Gene3D" id="2.60.40.2380">
    <property type="match status" value="1"/>
</dbReference>
<evidence type="ECO:0000313" key="6">
    <source>
        <dbReference type="Proteomes" id="UP000663444"/>
    </source>
</evidence>
<feature type="transmembrane region" description="Helical" evidence="2">
    <location>
        <begin position="332"/>
        <end position="351"/>
    </location>
</feature>
<feature type="transmembrane region" description="Helical" evidence="2">
    <location>
        <begin position="211"/>
        <end position="233"/>
    </location>
</feature>
<dbReference type="CDD" id="cd01949">
    <property type="entry name" value="GGDEF"/>
    <property type="match status" value="1"/>
</dbReference>
<feature type="transmembrane region" description="Helical" evidence="2">
    <location>
        <begin position="186"/>
        <end position="204"/>
    </location>
</feature>
<dbReference type="Pfam" id="PF07696">
    <property type="entry name" value="7TMR-DISMED2"/>
    <property type="match status" value="1"/>
</dbReference>
<feature type="transmembrane region" description="Helical" evidence="2">
    <location>
        <begin position="279"/>
        <end position="297"/>
    </location>
</feature>
<protein>
    <submittedName>
        <fullName evidence="5">Diguanylate cyclase</fullName>
    </submittedName>
</protein>
<keyword evidence="3" id="KW-0732">Signal</keyword>
<dbReference type="InterPro" id="IPR000160">
    <property type="entry name" value="GGDEF_dom"/>
</dbReference>
<feature type="transmembrane region" description="Helical" evidence="2">
    <location>
        <begin position="303"/>
        <end position="325"/>
    </location>
</feature>
<dbReference type="RefSeq" id="WP_203387998.1">
    <property type="nucleotide sequence ID" value="NZ_CP064781.1"/>
</dbReference>
<proteinExistence type="predicted"/>